<dbReference type="InterPro" id="IPR025615">
    <property type="entry name" value="TILa_dom"/>
</dbReference>
<evidence type="ECO:0000313" key="12">
    <source>
        <dbReference type="Proteomes" id="UP000230750"/>
    </source>
</evidence>
<feature type="domain" description="EGF-like" evidence="8">
    <location>
        <begin position="821"/>
        <end position="859"/>
    </location>
</feature>
<dbReference type="Proteomes" id="UP000230750">
    <property type="component" value="Unassembled WGS sequence"/>
</dbReference>
<organism evidence="11 12">
    <name type="scientific">Stichopus japonicus</name>
    <name type="common">Sea cucumber</name>
    <dbReference type="NCBI Taxonomy" id="307972"/>
    <lineage>
        <taxon>Eukaryota</taxon>
        <taxon>Metazoa</taxon>
        <taxon>Echinodermata</taxon>
        <taxon>Eleutherozoa</taxon>
        <taxon>Echinozoa</taxon>
        <taxon>Holothuroidea</taxon>
        <taxon>Aspidochirotacea</taxon>
        <taxon>Aspidochirotida</taxon>
        <taxon>Stichopodidae</taxon>
        <taxon>Apostichopus</taxon>
    </lineage>
</organism>
<feature type="disulfide bond" evidence="6">
    <location>
        <begin position="849"/>
        <end position="858"/>
    </location>
</feature>
<proteinExistence type="predicted"/>
<dbReference type="InterPro" id="IPR001881">
    <property type="entry name" value="EGF-like_Ca-bd_dom"/>
</dbReference>
<keyword evidence="12" id="KW-1185">Reference proteome</keyword>
<dbReference type="PANTHER" id="PTHR11339:SF373">
    <property type="entry name" value="VWFD DOMAIN-CONTAINING PROTEIN"/>
    <property type="match status" value="1"/>
</dbReference>
<dbReference type="Pfam" id="PF00754">
    <property type="entry name" value="F5_F8_type_C"/>
    <property type="match status" value="1"/>
</dbReference>
<dbReference type="EMBL" id="MRZV01000092">
    <property type="protein sequence ID" value="PIK59148.1"/>
    <property type="molecule type" value="Genomic_DNA"/>
</dbReference>
<dbReference type="SMART" id="SM00179">
    <property type="entry name" value="EGF_CA"/>
    <property type="match status" value="2"/>
</dbReference>
<dbReference type="CDD" id="cd19941">
    <property type="entry name" value="TIL"/>
    <property type="match status" value="2"/>
</dbReference>
<dbReference type="Gene3D" id="2.10.25.10">
    <property type="entry name" value="Laminin"/>
    <property type="match status" value="4"/>
</dbReference>
<dbReference type="Pfam" id="PF00094">
    <property type="entry name" value="VWD"/>
    <property type="match status" value="3"/>
</dbReference>
<dbReference type="InterPro" id="IPR008979">
    <property type="entry name" value="Galactose-bd-like_sf"/>
</dbReference>
<dbReference type="PANTHER" id="PTHR11339">
    <property type="entry name" value="EXTRACELLULAR MATRIX GLYCOPROTEIN RELATED"/>
    <property type="match status" value="1"/>
</dbReference>
<dbReference type="InterPro" id="IPR001846">
    <property type="entry name" value="VWF_type-D"/>
</dbReference>
<dbReference type="GO" id="GO:0005615">
    <property type="term" value="C:extracellular space"/>
    <property type="evidence" value="ECO:0007669"/>
    <property type="project" value="TreeGrafter"/>
</dbReference>
<keyword evidence="3" id="KW-0677">Repeat</keyword>
<comment type="caution">
    <text evidence="6">Lacks conserved residue(s) required for the propagation of feature annotation.</text>
</comment>
<dbReference type="SUPFAM" id="SSF49785">
    <property type="entry name" value="Galactose-binding domain-like"/>
    <property type="match status" value="1"/>
</dbReference>
<dbReference type="GO" id="GO:0005509">
    <property type="term" value="F:calcium ion binding"/>
    <property type="evidence" value="ECO:0007669"/>
    <property type="project" value="InterPro"/>
</dbReference>
<dbReference type="FunFam" id="2.10.25.10:FF:000055">
    <property type="entry name" value="alpha-tectorin isoform X1"/>
    <property type="match status" value="1"/>
</dbReference>
<evidence type="ECO:0000256" key="5">
    <source>
        <dbReference type="ARBA" id="ARBA00023180"/>
    </source>
</evidence>
<dbReference type="PROSITE" id="PS50026">
    <property type="entry name" value="EGF_3"/>
    <property type="match status" value="2"/>
</dbReference>
<dbReference type="GO" id="GO:0030246">
    <property type="term" value="F:carbohydrate binding"/>
    <property type="evidence" value="ECO:0007669"/>
    <property type="project" value="InterPro"/>
</dbReference>
<dbReference type="InterPro" id="IPR050780">
    <property type="entry name" value="Mucin_vWF_Thrombospondin_sf"/>
</dbReference>
<evidence type="ECO:0000259" key="9">
    <source>
        <dbReference type="PROSITE" id="PS50228"/>
    </source>
</evidence>
<dbReference type="PROSITE" id="PS00022">
    <property type="entry name" value="EGF_1"/>
    <property type="match status" value="2"/>
</dbReference>
<feature type="disulfide bond" evidence="6">
    <location>
        <begin position="830"/>
        <end position="847"/>
    </location>
</feature>
<reference evidence="11 12" key="1">
    <citation type="journal article" date="2017" name="PLoS Biol.">
        <title>The sea cucumber genome provides insights into morphological evolution and visceral regeneration.</title>
        <authorList>
            <person name="Zhang X."/>
            <person name="Sun L."/>
            <person name="Yuan J."/>
            <person name="Sun Y."/>
            <person name="Gao Y."/>
            <person name="Zhang L."/>
            <person name="Li S."/>
            <person name="Dai H."/>
            <person name="Hamel J.F."/>
            <person name="Liu C."/>
            <person name="Yu Y."/>
            <person name="Liu S."/>
            <person name="Lin W."/>
            <person name="Guo K."/>
            <person name="Jin S."/>
            <person name="Xu P."/>
            <person name="Storey K.B."/>
            <person name="Huan P."/>
            <person name="Zhang T."/>
            <person name="Zhou Y."/>
            <person name="Zhang J."/>
            <person name="Lin C."/>
            <person name="Li X."/>
            <person name="Xing L."/>
            <person name="Huo D."/>
            <person name="Sun M."/>
            <person name="Wang L."/>
            <person name="Mercier A."/>
            <person name="Li F."/>
            <person name="Yang H."/>
            <person name="Xiang J."/>
        </authorList>
    </citation>
    <scope>NUCLEOTIDE SEQUENCE [LARGE SCALE GENOMIC DNA]</scope>
    <source>
        <strain evidence="11">Shaxun</strain>
        <tissue evidence="11">Muscle</tissue>
    </source>
</reference>
<evidence type="ECO:0000256" key="1">
    <source>
        <dbReference type="ARBA" id="ARBA00022536"/>
    </source>
</evidence>
<dbReference type="PROSITE" id="PS51233">
    <property type="entry name" value="VWFD"/>
    <property type="match status" value="3"/>
</dbReference>
<keyword evidence="4 6" id="KW-1015">Disulfide bond</keyword>
<evidence type="ECO:0000259" key="7">
    <source>
        <dbReference type="PROSITE" id="PS50022"/>
    </source>
</evidence>
<evidence type="ECO:0000256" key="4">
    <source>
        <dbReference type="ARBA" id="ARBA00023157"/>
    </source>
</evidence>
<evidence type="ECO:0000256" key="2">
    <source>
        <dbReference type="ARBA" id="ARBA00022729"/>
    </source>
</evidence>
<dbReference type="Pfam" id="PF02140">
    <property type="entry name" value="SUEL_Lectin"/>
    <property type="match status" value="1"/>
</dbReference>
<dbReference type="Pfam" id="PF08742">
    <property type="entry name" value="C8"/>
    <property type="match status" value="2"/>
</dbReference>
<evidence type="ECO:0000256" key="3">
    <source>
        <dbReference type="ARBA" id="ARBA00022737"/>
    </source>
</evidence>
<dbReference type="FunFam" id="2.10.25.10:FF:000255">
    <property type="entry name" value="Sushi, nidogen and EGF-like domains 1"/>
    <property type="match status" value="1"/>
</dbReference>
<dbReference type="InterPro" id="IPR043159">
    <property type="entry name" value="Lectin_gal-bd_sf"/>
</dbReference>
<feature type="domain" description="VWFD" evidence="10">
    <location>
        <begin position="1493"/>
        <end position="1672"/>
    </location>
</feature>
<evidence type="ECO:0000259" key="10">
    <source>
        <dbReference type="PROSITE" id="PS51233"/>
    </source>
</evidence>
<keyword evidence="5" id="KW-0325">Glycoprotein</keyword>
<dbReference type="GO" id="GO:0031012">
    <property type="term" value="C:extracellular matrix"/>
    <property type="evidence" value="ECO:0007669"/>
    <property type="project" value="TreeGrafter"/>
</dbReference>
<gene>
    <name evidence="11" type="ORF">BSL78_03953</name>
</gene>
<feature type="domain" description="EGF-like" evidence="8">
    <location>
        <begin position="1451"/>
        <end position="1489"/>
    </location>
</feature>
<dbReference type="Gene3D" id="2.60.120.260">
    <property type="entry name" value="Galactose-binding domain-like"/>
    <property type="match status" value="1"/>
</dbReference>
<keyword evidence="2" id="KW-0732">Signal</keyword>
<feature type="disulfide bond" evidence="6">
    <location>
        <begin position="1479"/>
        <end position="1488"/>
    </location>
</feature>
<dbReference type="SMART" id="SM00231">
    <property type="entry name" value="FA58C"/>
    <property type="match status" value="1"/>
</dbReference>
<protein>
    <submittedName>
        <fullName evidence="11">Sea star footprint protein 1</fullName>
    </submittedName>
</protein>
<dbReference type="SMART" id="SM00216">
    <property type="entry name" value="VWD"/>
    <property type="match status" value="3"/>
</dbReference>
<dbReference type="CDD" id="cd00054">
    <property type="entry name" value="EGF_CA"/>
    <property type="match status" value="1"/>
</dbReference>
<dbReference type="PROSITE" id="PS01186">
    <property type="entry name" value="EGF_2"/>
    <property type="match status" value="2"/>
</dbReference>
<dbReference type="Pfam" id="PF01826">
    <property type="entry name" value="TIL"/>
    <property type="match status" value="2"/>
</dbReference>
<dbReference type="Pfam" id="PF12714">
    <property type="entry name" value="TILa"/>
    <property type="match status" value="2"/>
</dbReference>
<dbReference type="Gene3D" id="2.60.120.740">
    <property type="match status" value="2"/>
</dbReference>
<dbReference type="InterPro" id="IPR036084">
    <property type="entry name" value="Ser_inhib-like_sf"/>
</dbReference>
<dbReference type="CDD" id="cd00057">
    <property type="entry name" value="FA58C"/>
    <property type="match status" value="1"/>
</dbReference>
<dbReference type="OrthoDB" id="5970528at2759"/>
<feature type="domain" description="SUEL-type lectin" evidence="9">
    <location>
        <begin position="1262"/>
        <end position="1350"/>
    </location>
</feature>
<evidence type="ECO:0000259" key="8">
    <source>
        <dbReference type="PROSITE" id="PS50026"/>
    </source>
</evidence>
<feature type="domain" description="VWFD" evidence="10">
    <location>
        <begin position="66"/>
        <end position="253"/>
    </location>
</feature>
<feature type="domain" description="VWFD" evidence="10">
    <location>
        <begin position="863"/>
        <end position="1035"/>
    </location>
</feature>
<dbReference type="CDD" id="cd22823">
    <property type="entry name" value="Gal_Rha_Lectin"/>
    <property type="match status" value="1"/>
</dbReference>
<dbReference type="InterPro" id="IPR000922">
    <property type="entry name" value="Lectin_gal-bd_dom"/>
</dbReference>
<dbReference type="SUPFAM" id="SSF57567">
    <property type="entry name" value="Serine protease inhibitors"/>
    <property type="match status" value="2"/>
</dbReference>
<feature type="disulfide bond" evidence="6">
    <location>
        <begin position="1460"/>
        <end position="1477"/>
    </location>
</feature>
<evidence type="ECO:0000313" key="11">
    <source>
        <dbReference type="EMBL" id="PIK59148.1"/>
    </source>
</evidence>
<dbReference type="InterPro" id="IPR014853">
    <property type="entry name" value="VWF/SSPO/ZAN-like_Cys-rich_dom"/>
</dbReference>
<dbReference type="SUPFAM" id="SSF57196">
    <property type="entry name" value="EGF/Laminin"/>
    <property type="match status" value="2"/>
</dbReference>
<dbReference type="SMART" id="SM00181">
    <property type="entry name" value="EGF"/>
    <property type="match status" value="5"/>
</dbReference>
<dbReference type="InterPro" id="IPR002919">
    <property type="entry name" value="TIL_dom"/>
</dbReference>
<sequence length="1710" mass="188672">MQVERENRLSPVVNIPLVFAVIYCQKMTLHFQYEVGSTVLASTAVQILPSPRAIPWASAPANPVRTTASVNPQEPAMSASVLDPTQAVTVTNNYEFQGPCTYIMSKICTSDEFQVLVKHVREPGEPFMRDVIVVLGSHVIRMEANAQPINAQFTHNNDILSLPFESAEGGFSIETHGNFYILRSPGYGLRIEYDGKQHIKVVMEDDVFFGKTCGLCGNMDRVRSNDLTTQLGAQVTDPSVFADSWRSNPSECGECEDCRNQQNPCTKVDDAREKAARERCSVLVSRSGPFAACQDKVDSSHFFNECVNDLCRTDDSDTFCSILAEYASACLVFQIVNFDWRETTMCYYPSCSGVMSYQECALACPPTCSNTRGSTQCRQSCREGCECPNGFVLEDDRCVPPEECGCRFGDQYLRVGDDVVTSGCSQRCICMESGVIECQPIECGVDVNSYCGVDTATGISGCHCLNGYFRDTQGDCVQGRKRRSISSVASLAHHMSARQVLTGQQDMIGHFVDIERPFLDPDHVTVINVGQVFQVPGAISSWTYRASNLSPFRVCAWRMMKEDTFKLIGCNFIQPESLNDAIKYEVTEDMRIPVMAGDMVGFTFFDKSSVSYSSLNDDSDDFIIFHNRIDGDYETLIPGDCLEADRSAGKRSYSIYAVLQPSGNQPLPSIACYTALGLSDGTIHNGAFSSTPSREGYGPELARLNTAEDARTWKPVLNNEHQWIQVDCPAEEIITGVVISGDAESQSYVSRFTVQYSKDGITFEDVLTEDGIRQAFLGNDDATSPKAVFFDNELKALQIRLLPVQWNNDIALSFELLGCRGVNPCESSPCQHNGNCYIANNADGYACSCVPGRGGKDCTEEFATCEVASGPHYITFDGNSYDFAGECEFILSQSSDADIPEYSITIVNVAKDNETIAPERRDVHITISDMRIDLVEGAIFVDDERISLPLKNDFFEITESGFGLVVETFAGLTVRWNRRKRISVEVPQSFKNHVSGLCGNFNDDAKDDYMKPNGVLADLVMSFALSWAVDTESCTWCPKCIDQCNNDESREQSQTLCRILMDTRGPFSGCMRVMNPQWFYENCLTDVCADYPDTTHFCDLLDDFAARCALIGAPAENWRHDVPKCAIACAPGLIYNACSSPCTDTCGNPYASKRCSVKGFVEACGCAEGLVLQNGMCVEPSQCGSSYQGRYFLPFAHFITEGCTEKCSSRAGGATSCTSLSCNRKATCGVQNGYYGCHCQEGYFGNGQDCTVISGGTTESVRCEGETFSLECPNKYINIIDVKYGRNHESGCASDIPLFPGQQCSANIASYIVPLLCQGKSTCEFPISSDVFGDPCYGVAKELIVHHKCVDVPSAPMFIGNYELGVYQDQTLNMDCGNRYLNIEEAHYGRDSCFSETAYGVILKECQGKNSCKDLKVSEQLFGNPCPAEIKKLSVLFSCTLVAIPLERIIEQHPCFDAPCQNGGECIQAANEDRYVCTCTLGFTGKNCQSKEAICRISGATHVETFDNAEFRVDGDCLFTAIKNVTQMGRSSKLIFKERSFPKTPTLPGFRQLLSKFLTGYADFEISLKQNKKIRLDGRNAFAPLNIADGSVSLRRAGKYLIVNTDFGLTLKWDGHHRLQVYLALTETIRPCGLCGNFNNRYADDYIMRGDLPAPNLGTFIQSWVAETDDCEICRDCTRADPCEGDKRKLRLQRELAASSLTRMVGIVRG</sequence>
<keyword evidence="1 6" id="KW-0245">EGF-like domain</keyword>
<dbReference type="Pfam" id="PF00008">
    <property type="entry name" value="EGF"/>
    <property type="match status" value="1"/>
</dbReference>
<dbReference type="STRING" id="307972.A0A2G8LFX2"/>
<dbReference type="SMART" id="SM00832">
    <property type="entry name" value="C8"/>
    <property type="match status" value="2"/>
</dbReference>
<name>A0A2G8LFX2_STIJA</name>
<feature type="domain" description="SUEL-type lectin" evidence="9">
    <location>
        <begin position="1376"/>
        <end position="1440"/>
    </location>
</feature>
<comment type="caution">
    <text evidence="11">The sequence shown here is derived from an EMBL/GenBank/DDBJ whole genome shotgun (WGS) entry which is preliminary data.</text>
</comment>
<dbReference type="PROSITE" id="PS50228">
    <property type="entry name" value="SUEL_LECTIN"/>
    <property type="match status" value="2"/>
</dbReference>
<evidence type="ECO:0000256" key="6">
    <source>
        <dbReference type="PROSITE-ProRule" id="PRU00076"/>
    </source>
</evidence>
<dbReference type="InterPro" id="IPR000742">
    <property type="entry name" value="EGF"/>
</dbReference>
<dbReference type="PROSITE" id="PS50022">
    <property type="entry name" value="FA58C_3"/>
    <property type="match status" value="1"/>
</dbReference>
<accession>A0A2G8LFX2</accession>
<dbReference type="InterPro" id="IPR000421">
    <property type="entry name" value="FA58C"/>
</dbReference>
<feature type="domain" description="F5/8 type C" evidence="7">
    <location>
        <begin position="672"/>
        <end position="819"/>
    </location>
</feature>